<dbReference type="InterPro" id="IPR039226">
    <property type="entry name" value="Ski3/TTC37"/>
</dbReference>
<dbReference type="InterPro" id="IPR019734">
    <property type="entry name" value="TPR_rpt"/>
</dbReference>
<evidence type="ECO:0000313" key="5">
    <source>
        <dbReference type="Proteomes" id="UP000249396"/>
    </source>
</evidence>
<dbReference type="EMBL" id="QJPH01000581">
    <property type="protein sequence ID" value="PZN69285.1"/>
    <property type="molecule type" value="Genomic_DNA"/>
</dbReference>
<dbReference type="PANTHER" id="PTHR15704">
    <property type="entry name" value="SUPERKILLER 3 PROTEIN-RELATED"/>
    <property type="match status" value="1"/>
</dbReference>
<dbReference type="SUPFAM" id="SSF48452">
    <property type="entry name" value="TPR-like"/>
    <property type="match status" value="1"/>
</dbReference>
<dbReference type="Pfam" id="PF13181">
    <property type="entry name" value="TPR_8"/>
    <property type="match status" value="1"/>
</dbReference>
<dbReference type="Gene3D" id="1.25.40.10">
    <property type="entry name" value="Tetratricopeptide repeat domain"/>
    <property type="match status" value="1"/>
</dbReference>
<feature type="repeat" description="TPR" evidence="3">
    <location>
        <begin position="125"/>
        <end position="158"/>
    </location>
</feature>
<dbReference type="InterPro" id="IPR013105">
    <property type="entry name" value="TPR_2"/>
</dbReference>
<protein>
    <submittedName>
        <fullName evidence="4">Uncharacterized protein</fullName>
    </submittedName>
</protein>
<evidence type="ECO:0000256" key="3">
    <source>
        <dbReference type="PROSITE-ProRule" id="PRU00339"/>
    </source>
</evidence>
<dbReference type="SMART" id="SM00028">
    <property type="entry name" value="TPR"/>
    <property type="match status" value="2"/>
</dbReference>
<dbReference type="InterPro" id="IPR011990">
    <property type="entry name" value="TPR-like_helical_dom_sf"/>
</dbReference>
<dbReference type="AlphaFoldDB" id="A0A2W4Q9W1"/>
<comment type="caution">
    <text evidence="4">The sequence shown here is derived from an EMBL/GenBank/DDBJ whole genome shotgun (WGS) entry which is preliminary data.</text>
</comment>
<evidence type="ECO:0000313" key="4">
    <source>
        <dbReference type="EMBL" id="PZN69285.1"/>
    </source>
</evidence>
<name>A0A2W4Q9W1_9GAMM</name>
<keyword evidence="1" id="KW-0677">Repeat</keyword>
<feature type="repeat" description="TPR" evidence="3">
    <location>
        <begin position="38"/>
        <end position="71"/>
    </location>
</feature>
<dbReference type="GO" id="GO:0055087">
    <property type="term" value="C:Ski complex"/>
    <property type="evidence" value="ECO:0007669"/>
    <property type="project" value="InterPro"/>
</dbReference>
<organism evidence="4 5">
    <name type="scientific">Candidatus Methylumidiphilus alinenensis</name>
    <dbReference type="NCBI Taxonomy" id="2202197"/>
    <lineage>
        <taxon>Bacteria</taxon>
        <taxon>Pseudomonadati</taxon>
        <taxon>Pseudomonadota</taxon>
        <taxon>Gammaproteobacteria</taxon>
        <taxon>Methylococcales</taxon>
        <taxon>Candidatus Methylumidiphilus</taxon>
    </lineage>
</organism>
<dbReference type="Proteomes" id="UP000249396">
    <property type="component" value="Unassembled WGS sequence"/>
</dbReference>
<dbReference type="GO" id="GO:0006401">
    <property type="term" value="P:RNA catabolic process"/>
    <property type="evidence" value="ECO:0007669"/>
    <property type="project" value="InterPro"/>
</dbReference>
<keyword evidence="2 3" id="KW-0802">TPR repeat</keyword>
<evidence type="ECO:0000256" key="1">
    <source>
        <dbReference type="ARBA" id="ARBA00022737"/>
    </source>
</evidence>
<gene>
    <name evidence="4" type="ORF">DM484_29935</name>
</gene>
<accession>A0A2W4Q9W1</accession>
<reference evidence="4 5" key="1">
    <citation type="journal article" date="2018" name="Aquat. Microb. Ecol.">
        <title>Gammaproteobacterial methanotrophs dominate.</title>
        <authorList>
            <person name="Rissanen A.J."/>
            <person name="Saarenheimo J."/>
            <person name="Tiirola M."/>
            <person name="Peura S."/>
            <person name="Aalto S.L."/>
            <person name="Karvinen A."/>
            <person name="Nykanen H."/>
        </authorList>
    </citation>
    <scope>NUCLEOTIDE SEQUENCE [LARGE SCALE GENOMIC DNA]</scope>
    <source>
        <strain evidence="4">AMbin10</strain>
    </source>
</reference>
<sequence length="195" mass="22519">MKNYLKLEALAYVRDGDIQLGIDKYKEYLALEPNRNDDDAWASLGGAYRRLDYIHEALKCYQQAYEINPLSSYALVNLVSLQIARNSPADKEDMETTIPKAIKLCQDKILDFENENVTNCENQIFWTWYDLATLHLIEGKAEEALNIFYHAIALTPNEAKEYFRSVLGNLLFLHEHNPNINRIDEVIALISKYAN</sequence>
<dbReference type="PROSITE" id="PS50005">
    <property type="entry name" value="TPR"/>
    <property type="match status" value="2"/>
</dbReference>
<dbReference type="Pfam" id="PF07719">
    <property type="entry name" value="TPR_2"/>
    <property type="match status" value="1"/>
</dbReference>
<proteinExistence type="predicted"/>
<dbReference type="PANTHER" id="PTHR15704:SF7">
    <property type="entry name" value="SUPERKILLER COMPLEX PROTEIN 3"/>
    <property type="match status" value="1"/>
</dbReference>
<evidence type="ECO:0000256" key="2">
    <source>
        <dbReference type="ARBA" id="ARBA00022803"/>
    </source>
</evidence>